<dbReference type="Proteomes" id="UP001314170">
    <property type="component" value="Unassembled WGS sequence"/>
</dbReference>
<organism evidence="2 3">
    <name type="scientific">Dovyalis caffra</name>
    <dbReference type="NCBI Taxonomy" id="77055"/>
    <lineage>
        <taxon>Eukaryota</taxon>
        <taxon>Viridiplantae</taxon>
        <taxon>Streptophyta</taxon>
        <taxon>Embryophyta</taxon>
        <taxon>Tracheophyta</taxon>
        <taxon>Spermatophyta</taxon>
        <taxon>Magnoliopsida</taxon>
        <taxon>eudicotyledons</taxon>
        <taxon>Gunneridae</taxon>
        <taxon>Pentapetalae</taxon>
        <taxon>rosids</taxon>
        <taxon>fabids</taxon>
        <taxon>Malpighiales</taxon>
        <taxon>Salicaceae</taxon>
        <taxon>Flacourtieae</taxon>
        <taxon>Dovyalis</taxon>
    </lineage>
</organism>
<name>A0AAV1R4H5_9ROSI</name>
<evidence type="ECO:0000256" key="1">
    <source>
        <dbReference type="SAM" id="Phobius"/>
    </source>
</evidence>
<reference evidence="2 3" key="1">
    <citation type="submission" date="2024-01" db="EMBL/GenBank/DDBJ databases">
        <authorList>
            <person name="Waweru B."/>
        </authorList>
    </citation>
    <scope>NUCLEOTIDE SEQUENCE [LARGE SCALE GENOMIC DNA]</scope>
</reference>
<gene>
    <name evidence="2" type="ORF">DCAF_LOCUS5648</name>
</gene>
<keyword evidence="1" id="KW-0472">Membrane</keyword>
<keyword evidence="1" id="KW-1133">Transmembrane helix</keyword>
<dbReference type="AlphaFoldDB" id="A0AAV1R4H5"/>
<evidence type="ECO:0000313" key="3">
    <source>
        <dbReference type="Proteomes" id="UP001314170"/>
    </source>
</evidence>
<keyword evidence="1" id="KW-0812">Transmembrane</keyword>
<dbReference type="EMBL" id="CAWUPB010000871">
    <property type="protein sequence ID" value="CAK7327930.1"/>
    <property type="molecule type" value="Genomic_DNA"/>
</dbReference>
<comment type="caution">
    <text evidence="2">The sequence shown here is derived from an EMBL/GenBank/DDBJ whole genome shotgun (WGS) entry which is preliminary data.</text>
</comment>
<feature type="transmembrane region" description="Helical" evidence="1">
    <location>
        <begin position="12"/>
        <end position="41"/>
    </location>
</feature>
<keyword evidence="3" id="KW-1185">Reference proteome</keyword>
<accession>A0AAV1R4H5</accession>
<sequence length="66" mass="7355">METNKPSTSRCSFYGIVIWLLLPVGAVNDGIGTGTGTGLIIHLEAERKHRREMMNKVRELENGDNK</sequence>
<evidence type="ECO:0000313" key="2">
    <source>
        <dbReference type="EMBL" id="CAK7327930.1"/>
    </source>
</evidence>
<proteinExistence type="predicted"/>
<protein>
    <submittedName>
        <fullName evidence="2">Uncharacterized protein</fullName>
    </submittedName>
</protein>